<dbReference type="RefSeq" id="WP_125676836.1">
    <property type="nucleotide sequence ID" value="NZ_JBHTOI010000044.1"/>
</dbReference>
<keyword evidence="3" id="KW-1185">Reference proteome</keyword>
<feature type="domain" description="DUF6792" evidence="1">
    <location>
        <begin position="223"/>
        <end position="395"/>
    </location>
</feature>
<evidence type="ECO:0000313" key="3">
    <source>
        <dbReference type="Proteomes" id="UP001597251"/>
    </source>
</evidence>
<proteinExistence type="predicted"/>
<dbReference type="SUPFAM" id="SSF53474">
    <property type="entry name" value="alpha/beta-Hydrolases"/>
    <property type="match status" value="1"/>
</dbReference>
<name>A0ABW4BVB0_9LACO</name>
<sequence length="569" mass="67726">MKELLKSLDKLNRIYDQFDLLNFRAHKVIPLTFNKKDSKKLLPQNKRLYFSYSYLDKEKTRLTNLILSQAIDLKDPLFKQNKELHPALIDKSLKLKNIDETHKKETADLPNRNRKINKLKRLITMIDDENIGLCQGYLTQMKVLLYQNKDSLFTERTKKYQAKELLDDVDFRMKIMQFDYDRYLYEDFTPENFLNYLIFDKVQRHASFIKSYDARVLLPEAEQCGFSGIAYEVEIDGIRECYVTFKGTEADMDYTENSRSKRLEKFLLEGYKDWNYNVKAILVGTSEELDQLVMARKFISYLQKSIQDKCFIYGLGHSLGGHLVQTLQLTDDCFKAGYTLNSAPVNLKQVQEVTPDLFDEQIWNKLFKLTNKKTVTNILNREIKQLLPREYPEIINQSFEQDLTQVFYEIPYTIWIGQKWEYNLNTWKYPFKNHLASYLTENEIHSYQHFFAQLFNYLQDSTTGPQVMRNALGFMRARVKILQDDIDKPETAEFFYDYSNYLYESGIFLDRPQEVTDDFNKSQPTMWKSSRREWPFLKSLNMDMLELSVYFHIISGVKYFLNRTPNKIE</sequence>
<dbReference type="InterPro" id="IPR029058">
    <property type="entry name" value="AB_hydrolase_fold"/>
</dbReference>
<accession>A0ABW4BVB0</accession>
<evidence type="ECO:0000313" key="2">
    <source>
        <dbReference type="EMBL" id="MFD1418705.1"/>
    </source>
</evidence>
<dbReference type="InterPro" id="IPR046742">
    <property type="entry name" value="DUF6792"/>
</dbReference>
<organism evidence="2 3">
    <name type="scientific">Companilactobacillus keshanensis</name>
    <dbReference type="NCBI Taxonomy" id="2486003"/>
    <lineage>
        <taxon>Bacteria</taxon>
        <taxon>Bacillati</taxon>
        <taxon>Bacillota</taxon>
        <taxon>Bacilli</taxon>
        <taxon>Lactobacillales</taxon>
        <taxon>Lactobacillaceae</taxon>
        <taxon>Companilactobacillus</taxon>
    </lineage>
</organism>
<dbReference type="EMBL" id="JBHTOI010000044">
    <property type="protein sequence ID" value="MFD1418705.1"/>
    <property type="molecule type" value="Genomic_DNA"/>
</dbReference>
<evidence type="ECO:0000259" key="1">
    <source>
        <dbReference type="Pfam" id="PF20591"/>
    </source>
</evidence>
<reference evidence="3" key="1">
    <citation type="journal article" date="2019" name="Int. J. Syst. Evol. Microbiol.">
        <title>The Global Catalogue of Microorganisms (GCM) 10K type strain sequencing project: providing services to taxonomists for standard genome sequencing and annotation.</title>
        <authorList>
            <consortium name="The Broad Institute Genomics Platform"/>
            <consortium name="The Broad Institute Genome Sequencing Center for Infectious Disease"/>
            <person name="Wu L."/>
            <person name="Ma J."/>
        </authorList>
    </citation>
    <scope>NUCLEOTIDE SEQUENCE [LARGE SCALE GENOMIC DNA]</scope>
    <source>
        <strain evidence="3">CCM 8936</strain>
    </source>
</reference>
<dbReference type="Pfam" id="PF20591">
    <property type="entry name" value="DUF6792"/>
    <property type="match status" value="1"/>
</dbReference>
<gene>
    <name evidence="2" type="ORF">ACFQ42_08120</name>
</gene>
<dbReference type="Proteomes" id="UP001597251">
    <property type="component" value="Unassembled WGS sequence"/>
</dbReference>
<protein>
    <submittedName>
        <fullName evidence="2">DUF6792 domain-containing protein</fullName>
    </submittedName>
</protein>
<comment type="caution">
    <text evidence="2">The sequence shown here is derived from an EMBL/GenBank/DDBJ whole genome shotgun (WGS) entry which is preliminary data.</text>
</comment>